<dbReference type="AlphaFoldDB" id="A0A024QEN7"/>
<dbReference type="eggNOG" id="COG0431">
    <property type="taxonomic scope" value="Bacteria"/>
</dbReference>
<evidence type="ECO:0000313" key="5">
    <source>
        <dbReference type="EMBL" id="CDQ40421.1"/>
    </source>
</evidence>
<gene>
    <name evidence="5" type="primary">ssuE</name>
    <name evidence="5" type="ORF">BN990_02743</name>
</gene>
<comment type="caution">
    <text evidence="5">The sequence shown here is derived from an EMBL/GenBank/DDBJ whole genome shotgun (WGS) entry which is preliminary data.</text>
</comment>
<keyword evidence="3" id="KW-0560">Oxidoreductase</keyword>
<dbReference type="EMBL" id="CCDP010000002">
    <property type="protein sequence ID" value="CDQ40421.1"/>
    <property type="molecule type" value="Genomic_DNA"/>
</dbReference>
<dbReference type="InterPro" id="IPR051814">
    <property type="entry name" value="NAD(P)H-dep_FMN_reductase"/>
</dbReference>
<keyword evidence="1" id="KW-0285">Flavoprotein</keyword>
<dbReference type="Pfam" id="PF03358">
    <property type="entry name" value="FMN_red"/>
    <property type="match status" value="1"/>
</dbReference>
<dbReference type="InterPro" id="IPR005025">
    <property type="entry name" value="FMN_Rdtase-like_dom"/>
</dbReference>
<evidence type="ECO:0000259" key="4">
    <source>
        <dbReference type="Pfam" id="PF03358"/>
    </source>
</evidence>
<dbReference type="InterPro" id="IPR020048">
    <property type="entry name" value="NADPH-dep_FMN_reduc_SsuE"/>
</dbReference>
<dbReference type="GO" id="GO:0046306">
    <property type="term" value="P:alkanesulfonate catabolic process"/>
    <property type="evidence" value="ECO:0007669"/>
    <property type="project" value="InterPro"/>
</dbReference>
<dbReference type="Gene3D" id="3.40.50.360">
    <property type="match status" value="1"/>
</dbReference>
<reference evidence="6" key="2">
    <citation type="submission" date="2014-05" db="EMBL/GenBank/DDBJ databases">
        <title>Draft genome sequence of Virgibacillus massiliensis Vm-5.</title>
        <authorList>
            <person name="Khelaifia S."/>
            <person name="Croce O."/>
            <person name="Lagier J.C."/>
            <person name="Raoult D."/>
        </authorList>
    </citation>
    <scope>NUCLEOTIDE SEQUENCE [LARGE SCALE GENOMIC DNA]</scope>
    <source>
        <strain evidence="6">Vm-5</strain>
    </source>
</reference>
<keyword evidence="6" id="KW-1185">Reference proteome</keyword>
<evidence type="ECO:0000256" key="2">
    <source>
        <dbReference type="ARBA" id="ARBA00022643"/>
    </source>
</evidence>
<sequence>MNEIAILSGSPSSPSRSDQVLNYLGSILNQNGFSITSISVKDVPYEDLFTGNFNSQAITSIAQTLESAKGVIVGSPVYKGAYSGVLKALLDVLPQDVLKHTPVLPVMTGGSMSHLLAIEYALKPVLATLKGHNLKGLYFLDSQIDKFADVPIIEEASLERASKQVHYFIELIQNHQGVVHSSS</sequence>
<evidence type="ECO:0000256" key="3">
    <source>
        <dbReference type="ARBA" id="ARBA00023002"/>
    </source>
</evidence>
<dbReference type="Proteomes" id="UP000028875">
    <property type="component" value="Unassembled WGS sequence"/>
</dbReference>
<reference evidence="5 6" key="1">
    <citation type="submission" date="2014-03" db="EMBL/GenBank/DDBJ databases">
        <authorList>
            <person name="Urmite Genomes U."/>
        </authorList>
    </citation>
    <scope>NUCLEOTIDE SEQUENCE [LARGE SCALE GENOMIC DNA]</scope>
    <source>
        <strain evidence="5 6">Vm-5</strain>
    </source>
</reference>
<dbReference type="RefSeq" id="WP_021291876.1">
    <property type="nucleotide sequence ID" value="NZ_BNER01000004.1"/>
</dbReference>
<accession>A0A024QEN7</accession>
<keyword evidence="2" id="KW-0288">FMN</keyword>
<feature type="domain" description="NADPH-dependent FMN reductase-like" evidence="4">
    <location>
        <begin position="4"/>
        <end position="142"/>
    </location>
</feature>
<name>A0A024QEN7_9BACI</name>
<dbReference type="PANTHER" id="PTHR43408:SF1">
    <property type="entry name" value="FMN REDUCTASE (NADPH)"/>
    <property type="match status" value="1"/>
</dbReference>
<dbReference type="InterPro" id="IPR029039">
    <property type="entry name" value="Flavoprotein-like_sf"/>
</dbReference>
<protein>
    <submittedName>
        <fullName evidence="5">FMN reductase (NADPH)</fullName>
    </submittedName>
</protein>
<dbReference type="STRING" id="1462526.BN990_02743"/>
<dbReference type="OrthoDB" id="1643408at2"/>
<dbReference type="SUPFAM" id="SSF52218">
    <property type="entry name" value="Flavoproteins"/>
    <property type="match status" value="1"/>
</dbReference>
<organism evidence="5 6">
    <name type="scientific">Virgibacillus massiliensis</name>
    <dbReference type="NCBI Taxonomy" id="1462526"/>
    <lineage>
        <taxon>Bacteria</taxon>
        <taxon>Bacillati</taxon>
        <taxon>Bacillota</taxon>
        <taxon>Bacilli</taxon>
        <taxon>Bacillales</taxon>
        <taxon>Bacillaceae</taxon>
        <taxon>Virgibacillus</taxon>
    </lineage>
</organism>
<evidence type="ECO:0000313" key="6">
    <source>
        <dbReference type="Proteomes" id="UP000028875"/>
    </source>
</evidence>
<dbReference type="PANTHER" id="PTHR43408">
    <property type="entry name" value="FMN REDUCTASE (NADPH)"/>
    <property type="match status" value="1"/>
</dbReference>
<dbReference type="NCBIfam" id="TIGR03567">
    <property type="entry name" value="FMN_reduc_SsuE"/>
    <property type="match status" value="1"/>
</dbReference>
<dbReference type="GO" id="GO:0008752">
    <property type="term" value="F:FMN reductase [NAD(P)H] activity"/>
    <property type="evidence" value="ECO:0007669"/>
    <property type="project" value="InterPro"/>
</dbReference>
<evidence type="ECO:0000256" key="1">
    <source>
        <dbReference type="ARBA" id="ARBA00022630"/>
    </source>
</evidence>
<proteinExistence type="predicted"/>